<dbReference type="Proteomes" id="UP000000621">
    <property type="component" value="Segment"/>
</dbReference>
<protein>
    <submittedName>
        <fullName evidence="1">Uncharacterized protein</fullName>
    </submittedName>
</protein>
<name>B3VM73_9CAUD</name>
<accession>B3VM73</accession>
<dbReference type="OrthoDB" id="14757at10239"/>
<dbReference type="RefSeq" id="YP_002003404.1">
    <property type="nucleotide sequence ID" value="NC_011039.1"/>
</dbReference>
<dbReference type="EMBL" id="EU770222">
    <property type="protein sequence ID" value="ACF05143.1"/>
    <property type="molecule type" value="Genomic_DNA"/>
</dbReference>
<reference evidence="1 2" key="1">
    <citation type="submission" date="2008-05" db="EMBL/GenBank/DDBJ databases">
        <authorList>
            <person name="Weber R.J."/>
            <person name="Jacobs-Sera D."/>
            <person name="Houtz J."/>
            <person name="Hendrix R.W."/>
            <person name="Hatfull G.H."/>
        </authorList>
    </citation>
    <scope>NUCLEOTIDE SEQUENCE [LARGE SCALE GENOMIC DNA]</scope>
</reference>
<organism evidence="1 2">
    <name type="scientific">Mycobacterium phage Predator</name>
    <dbReference type="NCBI Taxonomy" id="543153"/>
    <lineage>
        <taxon>Viruses</taxon>
        <taxon>Duplodnaviria</taxon>
        <taxon>Heunggongvirae</taxon>
        <taxon>Uroviricota</taxon>
        <taxon>Caudoviricetes</taxon>
        <taxon>Predatorvirus</taxon>
        <taxon>Predatorvirus predator</taxon>
    </lineage>
</organism>
<dbReference type="KEGG" id="vg:6450106"/>
<evidence type="ECO:0000313" key="1">
    <source>
        <dbReference type="EMBL" id="ACF05143.1"/>
    </source>
</evidence>
<evidence type="ECO:0000313" key="2">
    <source>
        <dbReference type="Proteomes" id="UP000000621"/>
    </source>
</evidence>
<keyword evidence="2" id="KW-1185">Reference proteome</keyword>
<proteinExistence type="predicted"/>
<gene>
    <name evidence="1" type="ORF">PREDATOR_46</name>
</gene>
<sequence length="106" mass="12066">MDTAQEALFRAMLNGGWMAESSGNVEAPTGYFGHMTNTVHELAEIREAFSETIEAYGDPSDDDIVGHWIVVLDSNGIIRIERQSTPLREWDSYIKLEKEFAKWEEN</sequence>